<name>A0A1A8CC55_NOTKA</name>
<proteinExistence type="predicted"/>
<dbReference type="PANTHER" id="PTHR47510">
    <property type="entry name" value="REVERSE TRANSCRIPTASE DOMAIN-CONTAINING PROTEIN"/>
    <property type="match status" value="1"/>
</dbReference>
<gene>
    <name evidence="1" type="primary">Nfu_g_1_025147</name>
</gene>
<protein>
    <submittedName>
        <fullName evidence="1">Uncharacterized protein</fullName>
    </submittedName>
</protein>
<feature type="non-terminal residue" evidence="1">
    <location>
        <position position="108"/>
    </location>
</feature>
<evidence type="ECO:0000313" key="1">
    <source>
        <dbReference type="EMBL" id="SBP77432.1"/>
    </source>
</evidence>
<sequence>FVVAGDFNKACLKAVLPKFVQFVDFATRGKNNMDHVYSNIRSAYRAKSLPHLAGSDHFCLSLTPTYVSLLRKSKPQTKIIKIWPEGAISQLRDCFSSTIWDLYYSQNL</sequence>
<reference evidence="1" key="2">
    <citation type="submission" date="2016-06" db="EMBL/GenBank/DDBJ databases">
        <title>The genome of a short-lived fish provides insights into sex chromosome evolution and the genetic control of aging.</title>
        <authorList>
            <person name="Reichwald K."/>
            <person name="Felder M."/>
            <person name="Petzold A."/>
            <person name="Koch P."/>
            <person name="Groth M."/>
            <person name="Platzer M."/>
        </authorList>
    </citation>
    <scope>NUCLEOTIDE SEQUENCE</scope>
    <source>
        <tissue evidence="1">Brain</tissue>
    </source>
</reference>
<accession>A0A1A8CC55</accession>
<organism evidence="1">
    <name type="scientific">Nothobranchius kadleci</name>
    <name type="common">African annual killifish</name>
    <dbReference type="NCBI Taxonomy" id="1051664"/>
    <lineage>
        <taxon>Eukaryota</taxon>
        <taxon>Metazoa</taxon>
        <taxon>Chordata</taxon>
        <taxon>Craniata</taxon>
        <taxon>Vertebrata</taxon>
        <taxon>Euteleostomi</taxon>
        <taxon>Actinopterygii</taxon>
        <taxon>Neopterygii</taxon>
        <taxon>Teleostei</taxon>
        <taxon>Neoteleostei</taxon>
        <taxon>Acanthomorphata</taxon>
        <taxon>Ovalentaria</taxon>
        <taxon>Atherinomorphae</taxon>
        <taxon>Cyprinodontiformes</taxon>
        <taxon>Nothobranchiidae</taxon>
        <taxon>Nothobranchius</taxon>
    </lineage>
</organism>
<reference evidence="1" key="1">
    <citation type="submission" date="2016-05" db="EMBL/GenBank/DDBJ databases">
        <authorList>
            <person name="Lavstsen T."/>
            <person name="Jespersen J.S."/>
        </authorList>
    </citation>
    <scope>NUCLEOTIDE SEQUENCE</scope>
    <source>
        <tissue evidence="1">Brain</tissue>
    </source>
</reference>
<feature type="non-terminal residue" evidence="1">
    <location>
        <position position="1"/>
    </location>
</feature>
<dbReference type="EMBL" id="HADZ01013491">
    <property type="protein sequence ID" value="SBP77432.1"/>
    <property type="molecule type" value="Transcribed_RNA"/>
</dbReference>
<dbReference type="PANTHER" id="PTHR47510:SF3">
    <property type="entry name" value="ENDO_EXONUCLEASE_PHOSPHATASE DOMAIN-CONTAINING PROTEIN"/>
    <property type="match status" value="1"/>
</dbReference>
<dbReference type="AlphaFoldDB" id="A0A1A8CC55"/>